<gene>
    <name evidence="2" type="ORF">Gotri_001037</name>
</gene>
<organism evidence="2 3">
    <name type="scientific">Gossypium trilobum</name>
    <dbReference type="NCBI Taxonomy" id="34281"/>
    <lineage>
        <taxon>Eukaryota</taxon>
        <taxon>Viridiplantae</taxon>
        <taxon>Streptophyta</taxon>
        <taxon>Embryophyta</taxon>
        <taxon>Tracheophyta</taxon>
        <taxon>Spermatophyta</taxon>
        <taxon>Magnoliopsida</taxon>
        <taxon>eudicotyledons</taxon>
        <taxon>Gunneridae</taxon>
        <taxon>Pentapetalae</taxon>
        <taxon>rosids</taxon>
        <taxon>malvids</taxon>
        <taxon>Malvales</taxon>
        <taxon>Malvaceae</taxon>
        <taxon>Malvoideae</taxon>
        <taxon>Gossypium</taxon>
    </lineage>
</organism>
<sequence length="62" mass="7648">MRYLFKIFHELDIERVIMGASWTFNNHLLFFHRLKEEEDPMEVPIVSSPFWIQVHDLPPRFF</sequence>
<accession>A0A7J9FDI5</accession>
<evidence type="ECO:0000313" key="3">
    <source>
        <dbReference type="Proteomes" id="UP000593568"/>
    </source>
</evidence>
<dbReference type="Proteomes" id="UP000593568">
    <property type="component" value="Unassembled WGS sequence"/>
</dbReference>
<comment type="caution">
    <text evidence="2">The sequence shown here is derived from an EMBL/GenBank/DDBJ whole genome shotgun (WGS) entry which is preliminary data.</text>
</comment>
<evidence type="ECO:0000313" key="2">
    <source>
        <dbReference type="EMBL" id="MBA0783307.1"/>
    </source>
</evidence>
<evidence type="ECO:0000259" key="1">
    <source>
        <dbReference type="Pfam" id="PF14111"/>
    </source>
</evidence>
<feature type="domain" description="DUF4283" evidence="1">
    <location>
        <begin position="2"/>
        <end position="42"/>
    </location>
</feature>
<dbReference type="AlphaFoldDB" id="A0A7J9FDI5"/>
<keyword evidence="3" id="KW-1185">Reference proteome</keyword>
<dbReference type="EMBL" id="JABEZW010000013">
    <property type="protein sequence ID" value="MBA0783307.1"/>
    <property type="molecule type" value="Genomic_DNA"/>
</dbReference>
<dbReference type="Pfam" id="PF14111">
    <property type="entry name" value="DUF4283"/>
    <property type="match status" value="1"/>
</dbReference>
<proteinExistence type="predicted"/>
<name>A0A7J9FDI5_9ROSI</name>
<reference evidence="2 3" key="1">
    <citation type="journal article" date="2019" name="Genome Biol. Evol.">
        <title>Insights into the evolution of the New World diploid cottons (Gossypium, subgenus Houzingenia) based on genome sequencing.</title>
        <authorList>
            <person name="Grover C.E."/>
            <person name="Arick M.A. 2nd"/>
            <person name="Thrash A."/>
            <person name="Conover J.L."/>
            <person name="Sanders W.S."/>
            <person name="Peterson D.G."/>
            <person name="Frelichowski J.E."/>
            <person name="Scheffler J.A."/>
            <person name="Scheffler B.E."/>
            <person name="Wendel J.F."/>
        </authorList>
    </citation>
    <scope>NUCLEOTIDE SEQUENCE [LARGE SCALE GENOMIC DNA]</scope>
    <source>
        <strain evidence="2">8</strain>
        <tissue evidence="2">Leaf</tissue>
    </source>
</reference>
<protein>
    <recommendedName>
        <fullName evidence="1">DUF4283 domain-containing protein</fullName>
    </recommendedName>
</protein>
<dbReference type="InterPro" id="IPR025558">
    <property type="entry name" value="DUF4283"/>
</dbReference>